<gene>
    <name evidence="1" type="ORF">METZ01_LOCUS390929</name>
</gene>
<organism evidence="1">
    <name type="scientific">marine metagenome</name>
    <dbReference type="NCBI Taxonomy" id="408172"/>
    <lineage>
        <taxon>unclassified sequences</taxon>
        <taxon>metagenomes</taxon>
        <taxon>ecological metagenomes</taxon>
    </lineage>
</organism>
<dbReference type="EMBL" id="UINC01147011">
    <property type="protein sequence ID" value="SVD38075.1"/>
    <property type="molecule type" value="Genomic_DNA"/>
</dbReference>
<evidence type="ECO:0000313" key="1">
    <source>
        <dbReference type="EMBL" id="SVD38075.1"/>
    </source>
</evidence>
<dbReference type="AlphaFoldDB" id="A0A382UWH1"/>
<accession>A0A382UWH1</accession>
<sequence length="99" mass="11709">MREEYYPQFRNNVVQLPWDVRFKLLRELYDAEGDLPWEIRSSDPVADMMNWVAKKGDEAYFTFFCKGTEVNEDGGFRLHKNISRCLGERGLYCPYNGNT</sequence>
<reference evidence="1" key="1">
    <citation type="submission" date="2018-05" db="EMBL/GenBank/DDBJ databases">
        <authorList>
            <person name="Lanie J.A."/>
            <person name="Ng W.-L."/>
            <person name="Kazmierczak K.M."/>
            <person name="Andrzejewski T.M."/>
            <person name="Davidsen T.M."/>
            <person name="Wayne K.J."/>
            <person name="Tettelin H."/>
            <person name="Glass J.I."/>
            <person name="Rusch D."/>
            <person name="Podicherti R."/>
            <person name="Tsui H.-C.T."/>
            <person name="Winkler M.E."/>
        </authorList>
    </citation>
    <scope>NUCLEOTIDE SEQUENCE</scope>
</reference>
<name>A0A382UWH1_9ZZZZ</name>
<protein>
    <submittedName>
        <fullName evidence="1">Uncharacterized protein</fullName>
    </submittedName>
</protein>
<proteinExistence type="predicted"/>